<dbReference type="PANTHER" id="PTHR24305">
    <property type="entry name" value="CYTOCHROME P450"/>
    <property type="match status" value="1"/>
</dbReference>
<dbReference type="Proteomes" id="UP000469558">
    <property type="component" value="Unassembled WGS sequence"/>
</dbReference>
<protein>
    <submittedName>
        <fullName evidence="4">Cholesterol 24-hydroxylase</fullName>
    </submittedName>
</protein>
<keyword evidence="2" id="KW-0349">Heme</keyword>
<keyword evidence="5" id="KW-1185">Reference proteome</keyword>
<evidence type="ECO:0000313" key="4">
    <source>
        <dbReference type="EMBL" id="TVY78301.1"/>
    </source>
</evidence>
<reference evidence="4 5" key="1">
    <citation type="submission" date="2018-05" db="EMBL/GenBank/DDBJ databases">
        <title>Genome sequencing and assembly of the regulated plant pathogen Lachnellula willkommii and related sister species for the development of diagnostic species identification markers.</title>
        <authorList>
            <person name="Giroux E."/>
            <person name="Bilodeau G."/>
        </authorList>
    </citation>
    <scope>NUCLEOTIDE SEQUENCE [LARGE SCALE GENOMIC DNA]</scope>
    <source>
        <strain evidence="4 5">CBS 268.59</strain>
    </source>
</reference>
<evidence type="ECO:0000256" key="3">
    <source>
        <dbReference type="SAM" id="Phobius"/>
    </source>
</evidence>
<dbReference type="Gene3D" id="1.10.630.10">
    <property type="entry name" value="Cytochrome P450"/>
    <property type="match status" value="1"/>
</dbReference>
<evidence type="ECO:0000313" key="5">
    <source>
        <dbReference type="Proteomes" id="UP000469558"/>
    </source>
</evidence>
<comment type="cofactor">
    <cofactor evidence="2">
        <name>heme</name>
        <dbReference type="ChEBI" id="CHEBI:30413"/>
    </cofactor>
</comment>
<gene>
    <name evidence="4" type="primary">CYP46A1</name>
    <name evidence="4" type="ORF">LSUE1_G004231</name>
</gene>
<evidence type="ECO:0000256" key="1">
    <source>
        <dbReference type="ARBA" id="ARBA00010617"/>
    </source>
</evidence>
<dbReference type="SUPFAM" id="SSF48264">
    <property type="entry name" value="Cytochrome P450"/>
    <property type="match status" value="1"/>
</dbReference>
<dbReference type="Pfam" id="PF00067">
    <property type="entry name" value="p450"/>
    <property type="match status" value="1"/>
</dbReference>
<dbReference type="PRINTS" id="PR00385">
    <property type="entry name" value="P450"/>
</dbReference>
<evidence type="ECO:0000256" key="2">
    <source>
        <dbReference type="PIRSR" id="PIRSR602401-1"/>
    </source>
</evidence>
<feature type="transmembrane region" description="Helical" evidence="3">
    <location>
        <begin position="46"/>
        <end position="69"/>
    </location>
</feature>
<dbReference type="OrthoDB" id="1470350at2759"/>
<keyword evidence="3" id="KW-0472">Membrane</keyword>
<dbReference type="InterPro" id="IPR050121">
    <property type="entry name" value="Cytochrome_P450_monoxygenase"/>
</dbReference>
<feature type="binding site" description="axial binding residue" evidence="2">
    <location>
        <position position="499"/>
    </location>
    <ligand>
        <name>heme</name>
        <dbReference type="ChEBI" id="CHEBI:30413"/>
    </ligand>
    <ligandPart>
        <name>Fe</name>
        <dbReference type="ChEBI" id="CHEBI:18248"/>
    </ligandPart>
</feature>
<dbReference type="GO" id="GO:0004497">
    <property type="term" value="F:monooxygenase activity"/>
    <property type="evidence" value="ECO:0007669"/>
    <property type="project" value="InterPro"/>
</dbReference>
<dbReference type="EMBL" id="QGMK01000799">
    <property type="protein sequence ID" value="TVY78301.1"/>
    <property type="molecule type" value="Genomic_DNA"/>
</dbReference>
<comment type="caution">
    <text evidence="4">The sequence shown here is derived from an EMBL/GenBank/DDBJ whole genome shotgun (WGS) entry which is preliminary data.</text>
</comment>
<dbReference type="InterPro" id="IPR001128">
    <property type="entry name" value="Cyt_P450"/>
</dbReference>
<dbReference type="CDD" id="cd11070">
    <property type="entry name" value="CYP56-like"/>
    <property type="match status" value="1"/>
</dbReference>
<keyword evidence="2" id="KW-0479">Metal-binding</keyword>
<dbReference type="PANTHER" id="PTHR24305:SF166">
    <property type="entry name" value="CYTOCHROME P450 12A4, MITOCHONDRIAL-RELATED"/>
    <property type="match status" value="1"/>
</dbReference>
<accession>A0A8T9C2W9</accession>
<organism evidence="4 5">
    <name type="scientific">Lachnellula suecica</name>
    <dbReference type="NCBI Taxonomy" id="602035"/>
    <lineage>
        <taxon>Eukaryota</taxon>
        <taxon>Fungi</taxon>
        <taxon>Dikarya</taxon>
        <taxon>Ascomycota</taxon>
        <taxon>Pezizomycotina</taxon>
        <taxon>Leotiomycetes</taxon>
        <taxon>Helotiales</taxon>
        <taxon>Lachnaceae</taxon>
        <taxon>Lachnellula</taxon>
    </lineage>
</organism>
<dbReference type="GO" id="GO:0005506">
    <property type="term" value="F:iron ion binding"/>
    <property type="evidence" value="ECO:0007669"/>
    <property type="project" value="InterPro"/>
</dbReference>
<dbReference type="InterPro" id="IPR036396">
    <property type="entry name" value="Cyt_P450_sf"/>
</dbReference>
<keyword evidence="2" id="KW-0408">Iron</keyword>
<dbReference type="AlphaFoldDB" id="A0A8T9C2W9"/>
<sequence>MMIIVLVTVSTLSYVLWTLACLESNVRKARSLNIPIVRIPIHVNSILWVVVQPLLWNSLALLPIAWSSYPNFVRFSHRNWHFLEKSNPTKQFGHTWALVSPGGIHLHFSDPDIIQEILSRWRDFVRPVEKYQILAIFGHSVLTVGLEDWPRHRKAVAAPFNEANTKFVWDETLRQTKALKTYWEGQTQSEIPNVQEDLRTLSMNVLAAAAFRESYDFIGSEDSQNRKLRLESYRDSLYLVHKYAIFLMLVPYRILTWRLLPDSVTIVGRAALSLRAHMMDIIVKESVALKEGKSNSGGIIPSLVCALDQGSKEETDRDKVTRRTKRDRLSIEDILGNVFVMNIAGHDTTANTLSFTVMLLAANPDVQDWLREELDAIIGDSYMDEWDFSLFERLKRCQAVLLETLRLYAPITGLPKVAAKKLGLFRAGGNVLKISPGMETFPMLLGIQTDPRYWVDPYAWKPSRWIFRSDTAAPGIDGEQIFVPRQGTFFPWSEGPQNCVGKKFSQVEVTAFLACLLKENQIRAKPNVGETETDARKRAHDCVNDVNYNLLLKMNRPSRVRLELGKLTNAYC</sequence>
<dbReference type="InterPro" id="IPR002401">
    <property type="entry name" value="Cyt_P450_E_grp-I"/>
</dbReference>
<comment type="similarity">
    <text evidence="1">Belongs to the cytochrome P450 family.</text>
</comment>
<dbReference type="GO" id="GO:0016705">
    <property type="term" value="F:oxidoreductase activity, acting on paired donors, with incorporation or reduction of molecular oxygen"/>
    <property type="evidence" value="ECO:0007669"/>
    <property type="project" value="InterPro"/>
</dbReference>
<keyword evidence="3" id="KW-0812">Transmembrane</keyword>
<name>A0A8T9C2W9_9HELO</name>
<dbReference type="GO" id="GO:0020037">
    <property type="term" value="F:heme binding"/>
    <property type="evidence" value="ECO:0007669"/>
    <property type="project" value="InterPro"/>
</dbReference>
<keyword evidence="3" id="KW-1133">Transmembrane helix</keyword>
<dbReference type="PRINTS" id="PR00463">
    <property type="entry name" value="EP450I"/>
</dbReference>
<proteinExistence type="inferred from homology"/>